<evidence type="ECO:0000313" key="1">
    <source>
        <dbReference type="EMBL" id="QIN80954.1"/>
    </source>
</evidence>
<sequence>MIFGRLEGRGGGSAEPMVRYVADYLDEQFNSERPARTPLTEAEVFPALKKLGLAGRYYEPEDLRDVLQSRLGLELKVVTVDDQLWCRRMLQEGIRGSIRIIEGTHRGEIWVPRDLDREEFADVMYHELAHVVAAHPLPLRPKEEDQSGRVRFWLPEKRFTSRRPPFDLAACEHSAALREGLLRWCEADADSWAEHLRTFGAYGPRTYFRERLFLKR</sequence>
<organism evidence="1 2">
    <name type="scientific">Rubrobacter marinus</name>
    <dbReference type="NCBI Taxonomy" id="2653852"/>
    <lineage>
        <taxon>Bacteria</taxon>
        <taxon>Bacillati</taxon>
        <taxon>Actinomycetota</taxon>
        <taxon>Rubrobacteria</taxon>
        <taxon>Rubrobacterales</taxon>
        <taxon>Rubrobacteraceae</taxon>
        <taxon>Rubrobacter</taxon>
    </lineage>
</organism>
<geneLocation type="plasmid" evidence="1 2">
    <name>unnamed1</name>
</geneLocation>
<reference evidence="1 2" key="1">
    <citation type="submission" date="2019-10" db="EMBL/GenBank/DDBJ databases">
        <title>Rubrobacter sp nov SCSIO 52915 isolated from a deep-sea sediment in the South China Sea.</title>
        <authorList>
            <person name="Chen R.W."/>
        </authorList>
    </citation>
    <scope>NUCLEOTIDE SEQUENCE [LARGE SCALE GENOMIC DNA]</scope>
    <source>
        <strain evidence="1 2">SCSIO 52915</strain>
        <plasmid evidence="1 2">unnamed1</plasmid>
    </source>
</reference>
<keyword evidence="1" id="KW-0614">Plasmid</keyword>
<dbReference type="Proteomes" id="UP000502706">
    <property type="component" value="Plasmid unnamed1"/>
</dbReference>
<gene>
    <name evidence="1" type="ORF">GBA65_21065</name>
</gene>
<name>A0A6G8Q380_9ACTN</name>
<dbReference type="AlphaFoldDB" id="A0A6G8Q380"/>
<dbReference type="KEGG" id="rmar:GBA65_21065"/>
<dbReference type="EMBL" id="CP045122">
    <property type="protein sequence ID" value="QIN80954.1"/>
    <property type="molecule type" value="Genomic_DNA"/>
</dbReference>
<accession>A0A6G8Q380</accession>
<evidence type="ECO:0000313" key="2">
    <source>
        <dbReference type="Proteomes" id="UP000502706"/>
    </source>
</evidence>
<protein>
    <submittedName>
        <fullName evidence="1">Uncharacterized protein</fullName>
    </submittedName>
</protein>
<keyword evidence="2" id="KW-1185">Reference proteome</keyword>
<dbReference type="RefSeq" id="WP_166398668.1">
    <property type="nucleotide sequence ID" value="NZ_CP045122.1"/>
</dbReference>
<proteinExistence type="predicted"/>